<organism evidence="1 2">
    <name type="scientific">Penicilliopsis zonata CBS 506.65</name>
    <dbReference type="NCBI Taxonomy" id="1073090"/>
    <lineage>
        <taxon>Eukaryota</taxon>
        <taxon>Fungi</taxon>
        <taxon>Dikarya</taxon>
        <taxon>Ascomycota</taxon>
        <taxon>Pezizomycotina</taxon>
        <taxon>Eurotiomycetes</taxon>
        <taxon>Eurotiomycetidae</taxon>
        <taxon>Eurotiales</taxon>
        <taxon>Aspergillaceae</taxon>
        <taxon>Penicilliopsis</taxon>
    </lineage>
</organism>
<evidence type="ECO:0008006" key="3">
    <source>
        <dbReference type="Google" id="ProtNLM"/>
    </source>
</evidence>
<dbReference type="RefSeq" id="XP_022585186.1">
    <property type="nucleotide sequence ID" value="XM_022726586.1"/>
</dbReference>
<dbReference type="InterPro" id="IPR008949">
    <property type="entry name" value="Isoprenoid_synthase_dom_sf"/>
</dbReference>
<dbReference type="Proteomes" id="UP000184188">
    <property type="component" value="Unassembled WGS sequence"/>
</dbReference>
<gene>
    <name evidence="1" type="ORF">ASPZODRAFT_162617</name>
</gene>
<reference evidence="2" key="1">
    <citation type="journal article" date="2017" name="Genome Biol.">
        <title>Comparative genomics reveals high biological diversity and specific adaptations in the industrially and medically important fungal genus Aspergillus.</title>
        <authorList>
            <person name="de Vries R.P."/>
            <person name="Riley R."/>
            <person name="Wiebenga A."/>
            <person name="Aguilar-Osorio G."/>
            <person name="Amillis S."/>
            <person name="Uchima C.A."/>
            <person name="Anderluh G."/>
            <person name="Asadollahi M."/>
            <person name="Askin M."/>
            <person name="Barry K."/>
            <person name="Battaglia E."/>
            <person name="Bayram O."/>
            <person name="Benocci T."/>
            <person name="Braus-Stromeyer S.A."/>
            <person name="Caldana C."/>
            <person name="Canovas D."/>
            <person name="Cerqueira G.C."/>
            <person name="Chen F."/>
            <person name="Chen W."/>
            <person name="Choi C."/>
            <person name="Clum A."/>
            <person name="Dos Santos R.A."/>
            <person name="Damasio A.R."/>
            <person name="Diallinas G."/>
            <person name="Emri T."/>
            <person name="Fekete E."/>
            <person name="Flipphi M."/>
            <person name="Freyberg S."/>
            <person name="Gallo A."/>
            <person name="Gournas C."/>
            <person name="Habgood R."/>
            <person name="Hainaut M."/>
            <person name="Harispe M.L."/>
            <person name="Henrissat B."/>
            <person name="Hilden K.S."/>
            <person name="Hope R."/>
            <person name="Hossain A."/>
            <person name="Karabika E."/>
            <person name="Karaffa L."/>
            <person name="Karanyi Z."/>
            <person name="Krasevec N."/>
            <person name="Kuo A."/>
            <person name="Kusch H."/>
            <person name="LaButti K."/>
            <person name="Lagendijk E.L."/>
            <person name="Lapidus A."/>
            <person name="Levasseur A."/>
            <person name="Lindquist E."/>
            <person name="Lipzen A."/>
            <person name="Logrieco A.F."/>
            <person name="MacCabe A."/>
            <person name="Maekelae M.R."/>
            <person name="Malavazi I."/>
            <person name="Melin P."/>
            <person name="Meyer V."/>
            <person name="Mielnichuk N."/>
            <person name="Miskei M."/>
            <person name="Molnar A.P."/>
            <person name="Mule G."/>
            <person name="Ngan C.Y."/>
            <person name="Orejas M."/>
            <person name="Orosz E."/>
            <person name="Ouedraogo J.P."/>
            <person name="Overkamp K.M."/>
            <person name="Park H.-S."/>
            <person name="Perrone G."/>
            <person name="Piumi F."/>
            <person name="Punt P.J."/>
            <person name="Ram A.F."/>
            <person name="Ramon A."/>
            <person name="Rauscher S."/>
            <person name="Record E."/>
            <person name="Riano-Pachon D.M."/>
            <person name="Robert V."/>
            <person name="Roehrig J."/>
            <person name="Ruller R."/>
            <person name="Salamov A."/>
            <person name="Salih N.S."/>
            <person name="Samson R.A."/>
            <person name="Sandor E."/>
            <person name="Sanguinetti M."/>
            <person name="Schuetze T."/>
            <person name="Sepcic K."/>
            <person name="Shelest E."/>
            <person name="Sherlock G."/>
            <person name="Sophianopoulou V."/>
            <person name="Squina F.M."/>
            <person name="Sun H."/>
            <person name="Susca A."/>
            <person name="Todd R.B."/>
            <person name="Tsang A."/>
            <person name="Unkles S.E."/>
            <person name="van de Wiele N."/>
            <person name="van Rossen-Uffink D."/>
            <person name="Oliveira J.V."/>
            <person name="Vesth T.C."/>
            <person name="Visser J."/>
            <person name="Yu J.-H."/>
            <person name="Zhou M."/>
            <person name="Andersen M.R."/>
            <person name="Archer D.B."/>
            <person name="Baker S.E."/>
            <person name="Benoit I."/>
            <person name="Brakhage A.A."/>
            <person name="Braus G.H."/>
            <person name="Fischer R."/>
            <person name="Frisvad J.C."/>
            <person name="Goldman G.H."/>
            <person name="Houbraken J."/>
            <person name="Oakley B."/>
            <person name="Pocsi I."/>
            <person name="Scazzocchio C."/>
            <person name="Seiboth B."/>
            <person name="vanKuyk P.A."/>
            <person name="Wortman J."/>
            <person name="Dyer P.S."/>
            <person name="Grigoriev I.V."/>
        </authorList>
    </citation>
    <scope>NUCLEOTIDE SEQUENCE [LARGE SCALE GENOMIC DNA]</scope>
    <source>
        <strain evidence="2">CBS 506.65</strain>
    </source>
</reference>
<accession>A0A1L9SU64</accession>
<evidence type="ECO:0000313" key="2">
    <source>
        <dbReference type="Proteomes" id="UP000184188"/>
    </source>
</evidence>
<dbReference type="Gene3D" id="1.10.600.10">
    <property type="entry name" value="Farnesyl Diphosphate Synthase"/>
    <property type="match status" value="1"/>
</dbReference>
<dbReference type="OrthoDB" id="3004402at2759"/>
<sequence>MSYSVRLSWPGLRPYVDSSTRIRSSSIISGARAQAKLGAFRAFNSPQSSQFGSYSLLRSDTTVNKSLSVEDTREASIMKPVYGFNPVESRDFALQTPPVRRGFLSLLASSWENANIIKPELLGIPWLSSFPGCAQSAHHGEIVRSGQNYLASLLAGRAEGKQLVNQKVETVASFVVHLFPTGELERMKTLMKCYLLIFMQDDSKKVAAFRKLLSEQLDSRYPADSHLILNWVDDYFSTQRPSQCLDHLGRYLAYRVHDVGADVIFRSIRFACEANLSNAQWNETDRLRALCSKHFALVNDLYSYRKEVEESRVHNTPLINAVKVLETIRGIAPSVAQAAVCDLIWEIEGQIETEATAVKQGGMIVSSAQQQFIGEIILAMAGNVFYSATCHRYARFHPGSRL</sequence>
<dbReference type="VEuPathDB" id="FungiDB:ASPZODRAFT_162617"/>
<dbReference type="EMBL" id="KV878336">
    <property type="protein sequence ID" value="OJJ50676.1"/>
    <property type="molecule type" value="Genomic_DNA"/>
</dbReference>
<name>A0A1L9SU64_9EURO</name>
<dbReference type="AlphaFoldDB" id="A0A1L9SU64"/>
<evidence type="ECO:0000313" key="1">
    <source>
        <dbReference type="EMBL" id="OJJ50676.1"/>
    </source>
</evidence>
<proteinExistence type="predicted"/>
<keyword evidence="2" id="KW-1185">Reference proteome</keyword>
<dbReference type="Pfam" id="PF19086">
    <property type="entry name" value="Terpene_syn_C_2"/>
    <property type="match status" value="1"/>
</dbReference>
<protein>
    <recommendedName>
        <fullName evidence="3">Terpene synthase</fullName>
    </recommendedName>
</protein>
<dbReference type="GeneID" id="34613050"/>
<dbReference type="SUPFAM" id="SSF48576">
    <property type="entry name" value="Terpenoid synthases"/>
    <property type="match status" value="1"/>
</dbReference>